<dbReference type="PROSITE" id="PS51819">
    <property type="entry name" value="VOC"/>
    <property type="match status" value="1"/>
</dbReference>
<organism evidence="2 3">
    <name type="scientific">Kribbella antiqua</name>
    <dbReference type="NCBI Taxonomy" id="2512217"/>
    <lineage>
        <taxon>Bacteria</taxon>
        <taxon>Bacillati</taxon>
        <taxon>Actinomycetota</taxon>
        <taxon>Actinomycetes</taxon>
        <taxon>Propionibacteriales</taxon>
        <taxon>Kribbellaceae</taxon>
        <taxon>Kribbella</taxon>
    </lineage>
</organism>
<dbReference type="SUPFAM" id="SSF54593">
    <property type="entry name" value="Glyoxalase/Bleomycin resistance protein/Dihydroxybiphenyl dioxygenase"/>
    <property type="match status" value="1"/>
</dbReference>
<dbReference type="EMBL" id="SLWR01000010">
    <property type="protein sequence ID" value="TCO44594.1"/>
    <property type="molecule type" value="Genomic_DNA"/>
</dbReference>
<name>A0A4R2II76_9ACTN</name>
<dbReference type="Gene3D" id="3.10.180.10">
    <property type="entry name" value="2,3-Dihydroxybiphenyl 1,2-Dioxygenase, domain 1"/>
    <property type="match status" value="1"/>
</dbReference>
<dbReference type="InterPro" id="IPR004360">
    <property type="entry name" value="Glyas_Fos-R_dOase_dom"/>
</dbReference>
<dbReference type="AlphaFoldDB" id="A0A4R2II76"/>
<dbReference type="Pfam" id="PF00903">
    <property type="entry name" value="Glyoxalase"/>
    <property type="match status" value="1"/>
</dbReference>
<dbReference type="RefSeq" id="WP_132153710.1">
    <property type="nucleotide sequence ID" value="NZ_SLWR01000010.1"/>
</dbReference>
<gene>
    <name evidence="2" type="ORF">EV646_110309</name>
</gene>
<reference evidence="2 3" key="1">
    <citation type="journal article" date="2015" name="Stand. Genomic Sci.">
        <title>Genomic Encyclopedia of Bacterial and Archaeal Type Strains, Phase III: the genomes of soil and plant-associated and newly described type strains.</title>
        <authorList>
            <person name="Whitman W.B."/>
            <person name="Woyke T."/>
            <person name="Klenk H.P."/>
            <person name="Zhou Y."/>
            <person name="Lilburn T.G."/>
            <person name="Beck B.J."/>
            <person name="De Vos P."/>
            <person name="Vandamme P."/>
            <person name="Eisen J.A."/>
            <person name="Garrity G."/>
            <person name="Hugenholtz P."/>
            <person name="Kyrpides N.C."/>
        </authorList>
    </citation>
    <scope>NUCLEOTIDE SEQUENCE [LARGE SCALE GENOMIC DNA]</scope>
    <source>
        <strain evidence="2 3">VKM Ac-2541</strain>
    </source>
</reference>
<evidence type="ECO:0000313" key="2">
    <source>
        <dbReference type="EMBL" id="TCO44594.1"/>
    </source>
</evidence>
<keyword evidence="3" id="KW-1185">Reference proteome</keyword>
<dbReference type="PANTHER" id="PTHR36503">
    <property type="entry name" value="BLR2520 PROTEIN"/>
    <property type="match status" value="1"/>
</dbReference>
<dbReference type="InterPro" id="IPR029068">
    <property type="entry name" value="Glyas_Bleomycin-R_OHBP_Dase"/>
</dbReference>
<dbReference type="OrthoDB" id="4265398at2"/>
<dbReference type="PANTHER" id="PTHR36503:SF3">
    <property type="entry name" value="BLR0126 PROTEIN"/>
    <property type="match status" value="1"/>
</dbReference>
<sequence>MIISLPIKDRPRSYAFYQEAFGLEPTGEPDDDGIPEPLRFVLSDDVHLMLIPIGGFKWVLGSQRRAPRNTSECILSLPLPDEAAVDKAFARATTAGATPVTPPTRKDWGYIATLTDPDGHLWMLETATFWGGRS</sequence>
<evidence type="ECO:0000313" key="3">
    <source>
        <dbReference type="Proteomes" id="UP000295573"/>
    </source>
</evidence>
<dbReference type="InterPro" id="IPR037523">
    <property type="entry name" value="VOC_core"/>
</dbReference>
<accession>A0A4R2II76</accession>
<protein>
    <recommendedName>
        <fullName evidence="1">VOC domain-containing protein</fullName>
    </recommendedName>
</protein>
<feature type="domain" description="VOC" evidence="1">
    <location>
        <begin position="1"/>
        <end position="127"/>
    </location>
</feature>
<dbReference type="Proteomes" id="UP000295573">
    <property type="component" value="Unassembled WGS sequence"/>
</dbReference>
<proteinExistence type="predicted"/>
<comment type="caution">
    <text evidence="2">The sequence shown here is derived from an EMBL/GenBank/DDBJ whole genome shotgun (WGS) entry which is preliminary data.</text>
</comment>
<evidence type="ECO:0000259" key="1">
    <source>
        <dbReference type="PROSITE" id="PS51819"/>
    </source>
</evidence>